<dbReference type="InterPro" id="IPR045584">
    <property type="entry name" value="Pilin-like"/>
</dbReference>
<feature type="transmembrane region" description="Helical" evidence="1">
    <location>
        <begin position="12"/>
        <end position="33"/>
    </location>
</feature>
<evidence type="ECO:0008006" key="4">
    <source>
        <dbReference type="Google" id="ProtNLM"/>
    </source>
</evidence>
<dbReference type="Pfam" id="PF07963">
    <property type="entry name" value="N_methyl"/>
    <property type="match status" value="1"/>
</dbReference>
<keyword evidence="1" id="KW-0812">Transmembrane</keyword>
<gene>
    <name evidence="2" type="ORF">A2642_03275</name>
</gene>
<evidence type="ECO:0000313" key="2">
    <source>
        <dbReference type="EMBL" id="OGI66466.1"/>
    </source>
</evidence>
<keyword evidence="1" id="KW-1133">Transmembrane helix</keyword>
<accession>A0A1F6VA91</accession>
<organism evidence="2 3">
    <name type="scientific">Candidatus Nomurabacteria bacterium RIFCSPHIGHO2_01_FULL_39_10</name>
    <dbReference type="NCBI Taxonomy" id="1801733"/>
    <lineage>
        <taxon>Bacteria</taxon>
        <taxon>Candidatus Nomuraibacteriota</taxon>
    </lineage>
</organism>
<evidence type="ECO:0000256" key="1">
    <source>
        <dbReference type="SAM" id="Phobius"/>
    </source>
</evidence>
<dbReference type="AlphaFoldDB" id="A0A1F6VA91"/>
<dbReference type="Gene3D" id="3.30.700.10">
    <property type="entry name" value="Glycoprotein, Type 4 Pilin"/>
    <property type="match status" value="1"/>
</dbReference>
<sequence>MINRYKQGITIIETLVVIAVIAILVAVVIPQFANIRENQVLKSAVADVLSSINKARTQTLSSLNSSKYGVHFQSDKIIIFTGTGFLEESLDNETINITTPATITNVTLNNVSGTSGDIYFNRLSGSPSKTGIITISTTSFSKIITISGTGVASSN</sequence>
<proteinExistence type="predicted"/>
<protein>
    <recommendedName>
        <fullName evidence="4">General secretion pathway GspH domain-containing protein</fullName>
    </recommendedName>
</protein>
<name>A0A1F6VA91_9BACT</name>
<dbReference type="EMBL" id="MFTJ01000010">
    <property type="protein sequence ID" value="OGI66466.1"/>
    <property type="molecule type" value="Genomic_DNA"/>
</dbReference>
<evidence type="ECO:0000313" key="3">
    <source>
        <dbReference type="Proteomes" id="UP000178700"/>
    </source>
</evidence>
<dbReference type="InterPro" id="IPR012902">
    <property type="entry name" value="N_methyl_site"/>
</dbReference>
<dbReference type="Proteomes" id="UP000178700">
    <property type="component" value="Unassembled WGS sequence"/>
</dbReference>
<comment type="caution">
    <text evidence="2">The sequence shown here is derived from an EMBL/GenBank/DDBJ whole genome shotgun (WGS) entry which is preliminary data.</text>
</comment>
<keyword evidence="1" id="KW-0472">Membrane</keyword>
<dbReference type="SUPFAM" id="SSF54523">
    <property type="entry name" value="Pili subunits"/>
    <property type="match status" value="1"/>
</dbReference>
<reference evidence="2 3" key="1">
    <citation type="journal article" date="2016" name="Nat. Commun.">
        <title>Thousands of microbial genomes shed light on interconnected biogeochemical processes in an aquifer system.</title>
        <authorList>
            <person name="Anantharaman K."/>
            <person name="Brown C.T."/>
            <person name="Hug L.A."/>
            <person name="Sharon I."/>
            <person name="Castelle C.J."/>
            <person name="Probst A.J."/>
            <person name="Thomas B.C."/>
            <person name="Singh A."/>
            <person name="Wilkins M.J."/>
            <person name="Karaoz U."/>
            <person name="Brodie E.L."/>
            <person name="Williams K.H."/>
            <person name="Hubbard S.S."/>
            <person name="Banfield J.F."/>
        </authorList>
    </citation>
    <scope>NUCLEOTIDE SEQUENCE [LARGE SCALE GENOMIC DNA]</scope>
</reference>